<evidence type="ECO:0000313" key="3">
    <source>
        <dbReference type="Proteomes" id="UP000077315"/>
    </source>
</evidence>
<dbReference type="OrthoDB" id="2267841at2759"/>
<gene>
    <name evidence="2" type="ORF">PHYBLDRAFT_71520</name>
</gene>
<dbReference type="EMBL" id="KV440989">
    <property type="protein sequence ID" value="OAD70081.1"/>
    <property type="molecule type" value="Genomic_DNA"/>
</dbReference>
<dbReference type="InParanoid" id="A0A162ZZQ0"/>
<evidence type="ECO:0000313" key="2">
    <source>
        <dbReference type="EMBL" id="OAD70081.1"/>
    </source>
</evidence>
<keyword evidence="1" id="KW-1133">Transmembrane helix</keyword>
<feature type="transmembrane region" description="Helical" evidence="1">
    <location>
        <begin position="139"/>
        <end position="157"/>
    </location>
</feature>
<protein>
    <submittedName>
        <fullName evidence="2">Uncharacterized protein</fullName>
    </submittedName>
</protein>
<keyword evidence="1" id="KW-0472">Membrane</keyword>
<dbReference type="AlphaFoldDB" id="A0A162ZZQ0"/>
<sequence>MAPIYQKTVRKQYGGYDFVSAKTFKHYQEKDILALKEMQETVIWETAEAVNYNEDMFEIEQQDIEVYFVFKNLNNIDCRLDTSTRNLSLSESDNVFGDEVNTFYVSDSLEDEEPEDEMTDNEMTNDENNSLKSISELNLIYQFIIISVAFFVTLYVVDEEAVILIAIVNKILQFLFDLFCLPVNIPGLKRLAGFNVLTNGIKKYIAYSKCHTIYENNNTSPICCTLPMFGKCSLCNNSLFKTGSGSRVPKKTFVFHLVKKALKTFFQ</sequence>
<dbReference type="VEuPathDB" id="FungiDB:PHYBLDRAFT_71520"/>
<feature type="transmembrane region" description="Helical" evidence="1">
    <location>
        <begin position="163"/>
        <end position="181"/>
    </location>
</feature>
<dbReference type="GeneID" id="29003395"/>
<dbReference type="Proteomes" id="UP000077315">
    <property type="component" value="Unassembled WGS sequence"/>
</dbReference>
<accession>A0A162ZZQ0</accession>
<name>A0A162ZZQ0_PHYB8</name>
<evidence type="ECO:0000256" key="1">
    <source>
        <dbReference type="SAM" id="Phobius"/>
    </source>
</evidence>
<reference evidence="3" key="1">
    <citation type="submission" date="2015-06" db="EMBL/GenBank/DDBJ databases">
        <title>Expansion of signal transduction pathways in fungi by whole-genome duplication.</title>
        <authorList>
            <consortium name="DOE Joint Genome Institute"/>
            <person name="Corrochano L.M."/>
            <person name="Kuo A."/>
            <person name="Marcet-Houben M."/>
            <person name="Polaino S."/>
            <person name="Salamov A."/>
            <person name="Villalobos J.M."/>
            <person name="Alvarez M.I."/>
            <person name="Avalos J."/>
            <person name="Benito E.P."/>
            <person name="Benoit I."/>
            <person name="Burger G."/>
            <person name="Camino L.P."/>
            <person name="Canovas D."/>
            <person name="Cerda-Olmedo E."/>
            <person name="Cheng J.-F."/>
            <person name="Dominguez A."/>
            <person name="Elias M."/>
            <person name="Eslava A.P."/>
            <person name="Glaser F."/>
            <person name="Grimwood J."/>
            <person name="Gutierrez G."/>
            <person name="Heitman J."/>
            <person name="Henrissat B."/>
            <person name="Iturriaga E.A."/>
            <person name="Lang B.F."/>
            <person name="Lavin J.L."/>
            <person name="Lee S."/>
            <person name="Li W."/>
            <person name="Lindquist E."/>
            <person name="Lopez-Garcia S."/>
            <person name="Luque E.M."/>
            <person name="Marcos A.T."/>
            <person name="Martin J."/>
            <person name="McCluskey K."/>
            <person name="Medina H.R."/>
            <person name="Miralles-Duran A."/>
            <person name="Miyazaki A."/>
            <person name="Munoz-Torres E."/>
            <person name="Oguiza J.A."/>
            <person name="Ohm R."/>
            <person name="Olmedo M."/>
            <person name="Orejas M."/>
            <person name="Ortiz-Castellanos L."/>
            <person name="Pisabarro A.G."/>
            <person name="Rodriguez-Romero J."/>
            <person name="Ruiz-Herrera J."/>
            <person name="Ruiz-Vazquez R."/>
            <person name="Sanz C."/>
            <person name="Schackwitz W."/>
            <person name="Schmutz J."/>
            <person name="Shahriari M."/>
            <person name="Shelest E."/>
            <person name="Silva-Franco F."/>
            <person name="Soanes D."/>
            <person name="Syed K."/>
            <person name="Tagua V.G."/>
            <person name="Talbot N.J."/>
            <person name="Thon M."/>
            <person name="De vries R.P."/>
            <person name="Wiebenga A."/>
            <person name="Yadav J.S."/>
            <person name="Braun E.L."/>
            <person name="Baker S."/>
            <person name="Garre V."/>
            <person name="Horwitz B."/>
            <person name="Torres-Martinez S."/>
            <person name="Idnurm A."/>
            <person name="Herrera-Estrella A."/>
            <person name="Gabaldon T."/>
            <person name="Grigoriev I.V."/>
        </authorList>
    </citation>
    <scope>NUCLEOTIDE SEQUENCE [LARGE SCALE GENOMIC DNA]</scope>
    <source>
        <strain evidence="3">NRRL 1555(-)</strain>
    </source>
</reference>
<organism evidence="2 3">
    <name type="scientific">Phycomyces blakesleeanus (strain ATCC 8743b / DSM 1359 / FGSC 10004 / NBRC 33097 / NRRL 1555)</name>
    <dbReference type="NCBI Taxonomy" id="763407"/>
    <lineage>
        <taxon>Eukaryota</taxon>
        <taxon>Fungi</taxon>
        <taxon>Fungi incertae sedis</taxon>
        <taxon>Mucoromycota</taxon>
        <taxon>Mucoromycotina</taxon>
        <taxon>Mucoromycetes</taxon>
        <taxon>Mucorales</taxon>
        <taxon>Phycomycetaceae</taxon>
        <taxon>Phycomyces</taxon>
    </lineage>
</organism>
<keyword evidence="1" id="KW-0812">Transmembrane</keyword>
<proteinExistence type="predicted"/>
<keyword evidence="3" id="KW-1185">Reference proteome</keyword>
<dbReference type="RefSeq" id="XP_018288121.1">
    <property type="nucleotide sequence ID" value="XM_018442489.1"/>
</dbReference>